<evidence type="ECO:0000313" key="1">
    <source>
        <dbReference type="EMBL" id="BAP19087.1"/>
    </source>
</evidence>
<sequence length="146" mass="17116">MDNFIGSTYNKESVEEFIQNNKNLYKIELKDIYDLLIKVFACSLSSRRIKLKIKTTDYVSSIFRKNGHNFNAAFITIILNLYNDGIINDINPVIKDSHNREINTIINKYISLDVLKIINNFLPLNSRNIIIDNIGILFDYYYVIKR</sequence>
<accession>A0A077JJL8</accession>
<name>A0A077JJL8_9ZZZZ</name>
<proteinExistence type="predicted"/>
<dbReference type="AlphaFoldDB" id="A0A077JJL8"/>
<organism evidence="1">
    <name type="scientific">uncultured microorganism</name>
    <dbReference type="NCBI Taxonomy" id="358574"/>
    <lineage>
        <taxon>unclassified sequences</taxon>
        <taxon>environmental samples</taxon>
    </lineage>
</organism>
<reference evidence="1" key="1">
    <citation type="journal article" date="2014" name="PLoS ONE">
        <title>An unclassified microorganism: novel pathogen candidate lurking in human airways.</title>
        <authorList>
            <person name="Fukuda K."/>
            <person name="Yatera K."/>
            <person name="Ogawa M."/>
            <person name="Kawanami T."/>
            <person name="Yamasaki K."/>
            <person name="Noguchi S."/>
            <person name="Murphy R.S."/>
            <person name="Mukae H."/>
            <person name="Taniguchi H."/>
        </authorList>
    </citation>
    <scope>NUCLEOTIDE SEQUENCE</scope>
    <source>
        <strain evidence="1">IOLA-A4PG</strain>
    </source>
</reference>
<gene>
    <name evidence="1" type="primary">ORF2</name>
</gene>
<protein>
    <submittedName>
        <fullName evidence="1">Uncharacterized protein</fullName>
    </submittedName>
</protein>
<dbReference type="EMBL" id="AB828323">
    <property type="protein sequence ID" value="BAP19087.1"/>
    <property type="molecule type" value="Genomic_DNA"/>
</dbReference>